<dbReference type="OrthoDB" id="9810387at2"/>
<accession>A0A1T4TFK1</accession>
<gene>
    <name evidence="1" type="ORF">SAMN02745126_06175</name>
</gene>
<evidence type="ECO:0000313" key="2">
    <source>
        <dbReference type="Proteomes" id="UP000190092"/>
    </source>
</evidence>
<dbReference type="RefSeq" id="WP_085937909.1">
    <property type="nucleotide sequence ID" value="NZ_FUWJ01000017.1"/>
</dbReference>
<dbReference type="STRING" id="225324.SAMN02745126_06175"/>
<dbReference type="Proteomes" id="UP000190092">
    <property type="component" value="Unassembled WGS sequence"/>
</dbReference>
<name>A0A1T4TFK1_9HYPH</name>
<dbReference type="PIRSF" id="PIRSF031780">
    <property type="entry name" value="UCP031780"/>
    <property type="match status" value="1"/>
</dbReference>
<dbReference type="Pfam" id="PF07345">
    <property type="entry name" value="ATPaseInh_sub_z"/>
    <property type="match status" value="1"/>
</dbReference>
<dbReference type="AlphaFoldDB" id="A0A1T4TFK1"/>
<dbReference type="Gene3D" id="1.10.790.20">
    <property type="entry name" value="Domain of unknown function DUF1476"/>
    <property type="match status" value="1"/>
</dbReference>
<reference evidence="2" key="1">
    <citation type="submission" date="2017-02" db="EMBL/GenBank/DDBJ databases">
        <authorList>
            <person name="Varghese N."/>
            <person name="Submissions S."/>
        </authorList>
    </citation>
    <scope>NUCLEOTIDE SEQUENCE [LARGE SCALE GENOMIC DNA]</scope>
    <source>
        <strain evidence="2">ATCC 27094</strain>
    </source>
</reference>
<evidence type="ECO:0008006" key="3">
    <source>
        <dbReference type="Google" id="ProtNLM"/>
    </source>
</evidence>
<sequence length="109" mass="12240">MTTFDGREKAFEQGFTHDQELQFKARARKNKLLGLWAAGLMGKTGADAENYARDIVMADFEKPGDHDVVHTLMHDLAAAGKPVEEHTVRRQGERFLTEAINQLKTEVKG</sequence>
<protein>
    <recommendedName>
        <fullName evidence="3">DUF1476 domain-containing protein</fullName>
    </recommendedName>
</protein>
<dbReference type="InterPro" id="IPR038293">
    <property type="entry name" value="ATPase_inh_sub_z_sf"/>
</dbReference>
<keyword evidence="2" id="KW-1185">Reference proteome</keyword>
<proteinExistence type="predicted"/>
<dbReference type="InterPro" id="IPR009945">
    <property type="entry name" value="ATPase_inh_sub_z"/>
</dbReference>
<dbReference type="EMBL" id="FUWJ01000017">
    <property type="protein sequence ID" value="SKA39220.1"/>
    <property type="molecule type" value="Genomic_DNA"/>
</dbReference>
<organism evidence="1 2">
    <name type="scientific">Enhydrobacter aerosaccus</name>
    <dbReference type="NCBI Taxonomy" id="225324"/>
    <lineage>
        <taxon>Bacteria</taxon>
        <taxon>Pseudomonadati</taxon>
        <taxon>Pseudomonadota</taxon>
        <taxon>Alphaproteobacteria</taxon>
        <taxon>Hyphomicrobiales</taxon>
        <taxon>Enhydrobacter</taxon>
    </lineage>
</organism>
<evidence type="ECO:0000313" key="1">
    <source>
        <dbReference type="EMBL" id="SKA39220.1"/>
    </source>
</evidence>